<gene>
    <name evidence="1" type="ORF">HW555_010334</name>
</gene>
<comment type="caution">
    <text evidence="1">The sequence shown here is derived from an EMBL/GenBank/DDBJ whole genome shotgun (WGS) entry which is preliminary data.</text>
</comment>
<sequence>RPIGSNLRLKNPVTFVRHALGPVTACQLLAPTRPAGVDWFPKWKGMRKQGLNPGGCLTCDPHCIICTTEIETAWPVSRPYLSCLRPPPRLIS</sequence>
<accession>A0A835G7B4</accession>
<evidence type="ECO:0000313" key="2">
    <source>
        <dbReference type="Proteomes" id="UP000648187"/>
    </source>
</evidence>
<dbReference type="AlphaFoldDB" id="A0A835G7B4"/>
<feature type="non-terminal residue" evidence="1">
    <location>
        <position position="92"/>
    </location>
</feature>
<protein>
    <submittedName>
        <fullName evidence="1">Uncharacterized protein</fullName>
    </submittedName>
</protein>
<dbReference type="Proteomes" id="UP000648187">
    <property type="component" value="Unassembled WGS sequence"/>
</dbReference>
<proteinExistence type="predicted"/>
<dbReference type="EMBL" id="JACKWZ010000254">
    <property type="protein sequence ID" value="KAF9410638.1"/>
    <property type="molecule type" value="Genomic_DNA"/>
</dbReference>
<keyword evidence="2" id="KW-1185">Reference proteome</keyword>
<name>A0A835G7B4_SPOEX</name>
<reference evidence="1" key="1">
    <citation type="submission" date="2020-08" db="EMBL/GenBank/DDBJ databases">
        <title>Spodoptera exigua strain:BAW_Kor-Di-RS1 Genome sequencing and assembly.</title>
        <authorList>
            <person name="Kim J."/>
            <person name="Nam H.Y."/>
            <person name="Kwon M."/>
            <person name="Choi J.H."/>
            <person name="Cho S.R."/>
            <person name="Kim G.-H."/>
        </authorList>
    </citation>
    <scope>NUCLEOTIDE SEQUENCE</scope>
    <source>
        <strain evidence="1">BAW_Kor-Di-RS1</strain>
        <tissue evidence="1">Whole-body</tissue>
    </source>
</reference>
<organism evidence="1 2">
    <name type="scientific">Spodoptera exigua</name>
    <name type="common">Beet armyworm</name>
    <name type="synonym">Noctua fulgens</name>
    <dbReference type="NCBI Taxonomy" id="7107"/>
    <lineage>
        <taxon>Eukaryota</taxon>
        <taxon>Metazoa</taxon>
        <taxon>Ecdysozoa</taxon>
        <taxon>Arthropoda</taxon>
        <taxon>Hexapoda</taxon>
        <taxon>Insecta</taxon>
        <taxon>Pterygota</taxon>
        <taxon>Neoptera</taxon>
        <taxon>Endopterygota</taxon>
        <taxon>Lepidoptera</taxon>
        <taxon>Glossata</taxon>
        <taxon>Ditrysia</taxon>
        <taxon>Noctuoidea</taxon>
        <taxon>Noctuidae</taxon>
        <taxon>Amphipyrinae</taxon>
        <taxon>Spodoptera</taxon>
    </lineage>
</organism>
<evidence type="ECO:0000313" key="1">
    <source>
        <dbReference type="EMBL" id="KAF9410638.1"/>
    </source>
</evidence>